<reference evidence="2" key="2">
    <citation type="submission" date="2025-08" db="UniProtKB">
        <authorList>
            <consortium name="Ensembl"/>
        </authorList>
    </citation>
    <scope>IDENTIFICATION</scope>
    <source>
        <strain evidence="2">breed Abyssinian</strain>
    </source>
</reference>
<keyword evidence="3" id="KW-1185">Reference proteome</keyword>
<feature type="signal peptide" evidence="1">
    <location>
        <begin position="1"/>
        <end position="19"/>
    </location>
</feature>
<keyword evidence="1" id="KW-0732">Signal</keyword>
<sequence>MLGSAWGFSVSLCVPPLLALSQKKKILKKKNNFTNKLKNKWPMPMNIWASINRRLAQQMENRPSAQAALKLKQRGKTLNQHLDKSNIQAWLGRHIGALARGGIGEQSLPIIQRGVPRGGLCGGLATEPCLVGGWGMSL</sequence>
<reference evidence="2 3" key="1">
    <citation type="submission" date="2021-02" db="EMBL/GenBank/DDBJ databases">
        <title>Safari Cat Assemblies.</title>
        <authorList>
            <person name="Bredemeyer K.R."/>
            <person name="Murphy W.J."/>
        </authorList>
    </citation>
    <scope>NUCLEOTIDE SEQUENCE [LARGE SCALE GENOMIC DNA]</scope>
</reference>
<dbReference type="GeneTree" id="ENSGT00390000002869"/>
<protein>
    <submittedName>
        <fullName evidence="2">Uncharacterized protein</fullName>
    </submittedName>
</protein>
<name>A0ABI7VW22_FELCA</name>
<dbReference type="PANTHER" id="PTHR48426">
    <property type="entry name" value="CHROMATIN TARGET OF PRMT1 PROTEIN"/>
    <property type="match status" value="1"/>
</dbReference>
<reference evidence="2" key="3">
    <citation type="submission" date="2025-09" db="UniProtKB">
        <authorList>
            <consortium name="Ensembl"/>
        </authorList>
    </citation>
    <scope>IDENTIFICATION</scope>
    <source>
        <strain evidence="2">breed Abyssinian</strain>
    </source>
</reference>
<dbReference type="PANTHER" id="PTHR48426:SF1">
    <property type="entry name" value="CHROMATIN TARGET OF PRMT1 PROTEIN"/>
    <property type="match status" value="1"/>
</dbReference>
<organism evidence="2 3">
    <name type="scientific">Felis catus</name>
    <name type="common">Cat</name>
    <name type="synonym">Felis silvestris catus</name>
    <dbReference type="NCBI Taxonomy" id="9685"/>
    <lineage>
        <taxon>Eukaryota</taxon>
        <taxon>Metazoa</taxon>
        <taxon>Chordata</taxon>
        <taxon>Craniata</taxon>
        <taxon>Vertebrata</taxon>
        <taxon>Euteleostomi</taxon>
        <taxon>Mammalia</taxon>
        <taxon>Eutheria</taxon>
        <taxon>Laurasiatheria</taxon>
        <taxon>Carnivora</taxon>
        <taxon>Feliformia</taxon>
        <taxon>Felidae</taxon>
        <taxon>Felinae</taxon>
        <taxon>Felis</taxon>
    </lineage>
</organism>
<proteinExistence type="predicted"/>
<feature type="chain" id="PRO_5046215707" evidence="1">
    <location>
        <begin position="20"/>
        <end position="138"/>
    </location>
</feature>
<dbReference type="Ensembl" id="ENSFCTT00005002007.1">
    <property type="protein sequence ID" value="ENSFCTP00005001050.1"/>
    <property type="gene ID" value="ENSFCTG00005000759.1"/>
</dbReference>
<evidence type="ECO:0000313" key="3">
    <source>
        <dbReference type="Proteomes" id="UP000823872"/>
    </source>
</evidence>
<evidence type="ECO:0000313" key="2">
    <source>
        <dbReference type="Ensembl" id="ENSFCTP00005001050.1"/>
    </source>
</evidence>
<accession>A0ABI7VW22</accession>
<evidence type="ECO:0000256" key="1">
    <source>
        <dbReference type="SAM" id="SignalP"/>
    </source>
</evidence>
<dbReference type="InterPro" id="IPR052656">
    <property type="entry name" value="CTOP_PRMT1"/>
</dbReference>
<dbReference type="Proteomes" id="UP000823872">
    <property type="component" value="Chromosome X"/>
</dbReference>